<feature type="transmembrane region" description="Helical" evidence="7">
    <location>
        <begin position="117"/>
        <end position="138"/>
    </location>
</feature>
<protein>
    <submittedName>
        <fullName evidence="9">Major facilitator superfamily transporter</fullName>
    </submittedName>
</protein>
<dbReference type="GO" id="GO:0022857">
    <property type="term" value="F:transmembrane transporter activity"/>
    <property type="evidence" value="ECO:0007669"/>
    <property type="project" value="InterPro"/>
</dbReference>
<dbReference type="Proteomes" id="UP000650533">
    <property type="component" value="Chromosome 4"/>
</dbReference>
<feature type="transmembrane region" description="Helical" evidence="7">
    <location>
        <begin position="87"/>
        <end position="111"/>
    </location>
</feature>
<evidence type="ECO:0000256" key="1">
    <source>
        <dbReference type="ARBA" id="ARBA00004127"/>
    </source>
</evidence>
<dbReference type="InterPro" id="IPR011701">
    <property type="entry name" value="MFS"/>
</dbReference>
<keyword evidence="5 7" id="KW-1133">Transmembrane helix</keyword>
<evidence type="ECO:0000259" key="8">
    <source>
        <dbReference type="PROSITE" id="PS50850"/>
    </source>
</evidence>
<dbReference type="Pfam" id="PF07690">
    <property type="entry name" value="MFS_1"/>
    <property type="match status" value="1"/>
</dbReference>
<comment type="similarity">
    <text evidence="2">Belongs to the major facilitator superfamily.</text>
</comment>
<evidence type="ECO:0000313" key="9">
    <source>
        <dbReference type="EMBL" id="QRW19084.1"/>
    </source>
</evidence>
<dbReference type="InterPro" id="IPR036259">
    <property type="entry name" value="MFS_trans_sf"/>
</dbReference>
<dbReference type="GO" id="GO:0016020">
    <property type="term" value="C:membrane"/>
    <property type="evidence" value="ECO:0007669"/>
    <property type="project" value="TreeGrafter"/>
</dbReference>
<dbReference type="InterPro" id="IPR051788">
    <property type="entry name" value="MFS_Transporter"/>
</dbReference>
<dbReference type="Gene3D" id="1.20.1250.20">
    <property type="entry name" value="MFS general substrate transporter like domains"/>
    <property type="match status" value="1"/>
</dbReference>
<keyword evidence="6 7" id="KW-0472">Membrane</keyword>
<keyword evidence="4 7" id="KW-0812">Transmembrane</keyword>
<sequence>MGLLHASYGMGAFIAPLIATQFAQLPRWSFYYMTSLGVALLNALSLFSAFKLRRLHDITGVNEPNLSASQSEESKYKGILSSRAVQLIALFIWVYVGTEVTIGGWIVTFIIEVRGGGASAGYISSGFFGGLMLGRVVLLWINKKVGERRVVYIYGLLAIGLESVVWLVPDVIGNALAVAVVGLFLGPMYPIAMNITSSVIPRRILTGSIGWIASFGQAGSAAFPFITGVFAQKYGVKVLQPLLVGTLVPHRFMVHGSVGPSAPGRLVHYLFSSQSKAVIGMYLAGAPLCFSSKIKAL</sequence>
<reference evidence="9" key="1">
    <citation type="submission" date="2020-05" db="EMBL/GenBank/DDBJ databases">
        <title>Evolutionary and genomic comparisons of hybrid uninucleate and nonhybrid Rhizoctonia fungi.</title>
        <authorList>
            <person name="Li C."/>
            <person name="Chen X."/>
        </authorList>
    </citation>
    <scope>NUCLEOTIDE SEQUENCE</scope>
    <source>
        <strain evidence="9">AG-1 IA</strain>
    </source>
</reference>
<feature type="domain" description="Major facilitator superfamily (MFS) profile" evidence="8">
    <location>
        <begin position="1"/>
        <end position="276"/>
    </location>
</feature>
<evidence type="ECO:0000256" key="6">
    <source>
        <dbReference type="ARBA" id="ARBA00023136"/>
    </source>
</evidence>
<organism evidence="9 10">
    <name type="scientific">Rhizoctonia solani</name>
    <dbReference type="NCBI Taxonomy" id="456999"/>
    <lineage>
        <taxon>Eukaryota</taxon>
        <taxon>Fungi</taxon>
        <taxon>Dikarya</taxon>
        <taxon>Basidiomycota</taxon>
        <taxon>Agaricomycotina</taxon>
        <taxon>Agaricomycetes</taxon>
        <taxon>Cantharellales</taxon>
        <taxon>Ceratobasidiaceae</taxon>
        <taxon>Rhizoctonia</taxon>
    </lineage>
</organism>
<dbReference type="RefSeq" id="XP_043179321.1">
    <property type="nucleotide sequence ID" value="XM_043320309.1"/>
</dbReference>
<feature type="transmembrane region" description="Helical" evidence="7">
    <location>
        <begin position="175"/>
        <end position="195"/>
    </location>
</feature>
<evidence type="ECO:0000256" key="5">
    <source>
        <dbReference type="ARBA" id="ARBA00022989"/>
    </source>
</evidence>
<accession>A0A8H8NSF5</accession>
<keyword evidence="3" id="KW-0813">Transport</keyword>
<dbReference type="AlphaFoldDB" id="A0A8H8NSF5"/>
<evidence type="ECO:0000256" key="4">
    <source>
        <dbReference type="ARBA" id="ARBA00022692"/>
    </source>
</evidence>
<evidence type="ECO:0000256" key="2">
    <source>
        <dbReference type="ARBA" id="ARBA00008335"/>
    </source>
</evidence>
<dbReference type="PROSITE" id="PS50850">
    <property type="entry name" value="MFS"/>
    <property type="match status" value="1"/>
</dbReference>
<name>A0A8H8NSF5_9AGAM</name>
<proteinExistence type="inferred from homology"/>
<dbReference type="GO" id="GO:0012505">
    <property type="term" value="C:endomembrane system"/>
    <property type="evidence" value="ECO:0007669"/>
    <property type="project" value="UniProtKB-SubCell"/>
</dbReference>
<gene>
    <name evidence="9" type="ORF">RhiXN_00490</name>
</gene>
<dbReference type="SUPFAM" id="SSF103473">
    <property type="entry name" value="MFS general substrate transporter"/>
    <property type="match status" value="1"/>
</dbReference>
<evidence type="ECO:0000313" key="10">
    <source>
        <dbReference type="Proteomes" id="UP000650533"/>
    </source>
</evidence>
<feature type="transmembrane region" description="Helical" evidence="7">
    <location>
        <begin position="29"/>
        <end position="50"/>
    </location>
</feature>
<evidence type="ECO:0000256" key="7">
    <source>
        <dbReference type="SAM" id="Phobius"/>
    </source>
</evidence>
<feature type="transmembrane region" description="Helical" evidence="7">
    <location>
        <begin position="150"/>
        <end position="169"/>
    </location>
</feature>
<dbReference type="PANTHER" id="PTHR23514:SF3">
    <property type="entry name" value="BYPASS OF STOP CODON PROTEIN 6"/>
    <property type="match status" value="1"/>
</dbReference>
<dbReference type="GeneID" id="67022772"/>
<evidence type="ECO:0000256" key="3">
    <source>
        <dbReference type="ARBA" id="ARBA00022448"/>
    </source>
</evidence>
<dbReference type="InterPro" id="IPR020846">
    <property type="entry name" value="MFS_dom"/>
</dbReference>
<dbReference type="KEGG" id="rsx:RhiXN_00490"/>
<dbReference type="FunFam" id="1.20.1250.20:FF:000286">
    <property type="entry name" value="MFS efflux transporter"/>
    <property type="match status" value="1"/>
</dbReference>
<comment type="subcellular location">
    <subcellularLocation>
        <location evidence="1">Endomembrane system</location>
        <topology evidence="1">Multi-pass membrane protein</topology>
    </subcellularLocation>
</comment>
<dbReference type="EMBL" id="CP059661">
    <property type="protein sequence ID" value="QRW19084.1"/>
    <property type="molecule type" value="Genomic_DNA"/>
</dbReference>
<dbReference type="PANTHER" id="PTHR23514">
    <property type="entry name" value="BYPASS OF STOP CODON PROTEIN 6"/>
    <property type="match status" value="1"/>
</dbReference>